<dbReference type="InterPro" id="IPR010982">
    <property type="entry name" value="Lambda_DNA-bd_dom_sf"/>
</dbReference>
<dbReference type="Pfam" id="PF13377">
    <property type="entry name" value="Peripla_BP_3"/>
    <property type="match status" value="1"/>
</dbReference>
<dbReference type="Gene3D" id="1.10.260.40">
    <property type="entry name" value="lambda repressor-like DNA-binding domains"/>
    <property type="match status" value="1"/>
</dbReference>
<evidence type="ECO:0000256" key="3">
    <source>
        <dbReference type="ARBA" id="ARBA00023163"/>
    </source>
</evidence>
<dbReference type="SUPFAM" id="SSF53822">
    <property type="entry name" value="Periplasmic binding protein-like I"/>
    <property type="match status" value="1"/>
</dbReference>
<dbReference type="InterPro" id="IPR028082">
    <property type="entry name" value="Peripla_BP_I"/>
</dbReference>
<keyword evidence="2 5" id="KW-0238">DNA-binding</keyword>
<feature type="domain" description="HTH lacI-type" evidence="4">
    <location>
        <begin position="3"/>
        <end position="58"/>
    </location>
</feature>
<proteinExistence type="predicted"/>
<dbReference type="Gene3D" id="3.40.50.2300">
    <property type="match status" value="2"/>
</dbReference>
<keyword evidence="6" id="KW-1185">Reference proteome</keyword>
<dbReference type="Proteomes" id="UP001529423">
    <property type="component" value="Unassembled WGS sequence"/>
</dbReference>
<name>A0ABT7VL11_9LACO</name>
<evidence type="ECO:0000313" key="6">
    <source>
        <dbReference type="Proteomes" id="UP001529423"/>
    </source>
</evidence>
<dbReference type="CDD" id="cd06267">
    <property type="entry name" value="PBP1_LacI_sugar_binding-like"/>
    <property type="match status" value="1"/>
</dbReference>
<protein>
    <submittedName>
        <fullName evidence="5">LacI family DNA-binding transcriptional regulator</fullName>
    </submittedName>
</protein>
<dbReference type="Pfam" id="PF00356">
    <property type="entry name" value="LacI"/>
    <property type="match status" value="1"/>
</dbReference>
<gene>
    <name evidence="5" type="ORF">QUW46_02410</name>
</gene>
<comment type="caution">
    <text evidence="5">The sequence shown here is derived from an EMBL/GenBank/DDBJ whole genome shotgun (WGS) entry which is preliminary data.</text>
</comment>
<dbReference type="GO" id="GO:0003677">
    <property type="term" value="F:DNA binding"/>
    <property type="evidence" value="ECO:0007669"/>
    <property type="project" value="UniProtKB-KW"/>
</dbReference>
<evidence type="ECO:0000313" key="5">
    <source>
        <dbReference type="EMBL" id="MDM8333432.1"/>
    </source>
</evidence>
<dbReference type="RefSeq" id="WP_289559244.1">
    <property type="nucleotide sequence ID" value="NZ_JAUDEO010000008.1"/>
</dbReference>
<keyword evidence="1" id="KW-0805">Transcription regulation</keyword>
<dbReference type="CDD" id="cd01392">
    <property type="entry name" value="HTH_LacI"/>
    <property type="match status" value="1"/>
</dbReference>
<keyword evidence="3" id="KW-0804">Transcription</keyword>
<dbReference type="InterPro" id="IPR046335">
    <property type="entry name" value="LacI/GalR-like_sensor"/>
</dbReference>
<evidence type="ECO:0000256" key="1">
    <source>
        <dbReference type="ARBA" id="ARBA00023015"/>
    </source>
</evidence>
<organism evidence="5 6">
    <name type="scientific">Limosilactobacillus panis</name>
    <dbReference type="NCBI Taxonomy" id="47493"/>
    <lineage>
        <taxon>Bacteria</taxon>
        <taxon>Bacillati</taxon>
        <taxon>Bacillota</taxon>
        <taxon>Bacilli</taxon>
        <taxon>Lactobacillales</taxon>
        <taxon>Lactobacillaceae</taxon>
        <taxon>Limosilactobacillus</taxon>
    </lineage>
</organism>
<reference evidence="5" key="1">
    <citation type="submission" date="2023-06" db="EMBL/GenBank/DDBJ databases">
        <title>Identification and characterization of horizontal gene transfer across gut microbiota members of farm animals based on homology search.</title>
        <authorList>
            <person name="Schwarzerova J."/>
            <person name="Nykrynova M."/>
            <person name="Jureckova K."/>
            <person name="Cejkova D."/>
            <person name="Rychlik I."/>
        </authorList>
    </citation>
    <scope>NUCLEOTIDE SEQUENCE</scope>
    <source>
        <strain evidence="5">105_WCHN</strain>
    </source>
</reference>
<evidence type="ECO:0000259" key="4">
    <source>
        <dbReference type="PROSITE" id="PS50932"/>
    </source>
</evidence>
<dbReference type="InterPro" id="IPR000843">
    <property type="entry name" value="HTH_LacI"/>
</dbReference>
<sequence length="326" mass="35424">MKPTIKNIAKAAGVSTATVSRALANKDQLLRPATSARIRKIAHEMGYHKNVAASQLASKITKTIAVIINYTQTNFWKEIVDGILQQAHQLGYQVIIFSAGENDPARLTQTVNEALEHQASGILLISGKIEANQVAILSRAHTPYRLVSIYDRHHPEYRFISSDNIAIGELATTYLIKQGHHKIGLVGIDHSSTGQQRLLGYQKAMTAADLTINPDWVHYGNYSYQSGQQLYQQVQGQSLTAIVAGSDMVAVGLIKAAQQAGTQVPEQLSVVGIDGALAGEIVSPELTTVKQDFFRMGTTSVDNLLNDQAATFIPTRLVKRASVAKL</sequence>
<dbReference type="SMART" id="SM00354">
    <property type="entry name" value="HTH_LACI"/>
    <property type="match status" value="1"/>
</dbReference>
<dbReference type="PANTHER" id="PTHR30146">
    <property type="entry name" value="LACI-RELATED TRANSCRIPTIONAL REPRESSOR"/>
    <property type="match status" value="1"/>
</dbReference>
<accession>A0ABT7VL11</accession>
<dbReference type="SUPFAM" id="SSF47413">
    <property type="entry name" value="lambda repressor-like DNA-binding domains"/>
    <property type="match status" value="1"/>
</dbReference>
<dbReference type="PROSITE" id="PS50932">
    <property type="entry name" value="HTH_LACI_2"/>
    <property type="match status" value="1"/>
</dbReference>
<evidence type="ECO:0000256" key="2">
    <source>
        <dbReference type="ARBA" id="ARBA00023125"/>
    </source>
</evidence>
<dbReference type="EMBL" id="JAUDEO010000008">
    <property type="protein sequence ID" value="MDM8333432.1"/>
    <property type="molecule type" value="Genomic_DNA"/>
</dbReference>
<reference evidence="5" key="2">
    <citation type="submission" date="2023-06" db="EMBL/GenBank/DDBJ databases">
        <authorList>
            <person name="Zeman M."/>
            <person name="Kubasova T."/>
            <person name="Jahodarova E."/>
            <person name="Nykrynova M."/>
            <person name="Rychlik I."/>
        </authorList>
    </citation>
    <scope>NUCLEOTIDE SEQUENCE</scope>
    <source>
        <strain evidence="5">105_WCHN</strain>
    </source>
</reference>
<dbReference type="PANTHER" id="PTHR30146:SF120">
    <property type="entry name" value="ALANINE RACEMASE"/>
    <property type="match status" value="1"/>
</dbReference>